<dbReference type="Proteomes" id="UP000095563">
    <property type="component" value="Unassembled WGS sequence"/>
</dbReference>
<proteinExistence type="predicted"/>
<evidence type="ECO:0000313" key="2">
    <source>
        <dbReference type="EMBL" id="CUQ32645.1"/>
    </source>
</evidence>
<reference evidence="2 3" key="1">
    <citation type="submission" date="2015-09" db="EMBL/GenBank/DDBJ databases">
        <authorList>
            <consortium name="Pathogen Informatics"/>
        </authorList>
    </citation>
    <scope>NUCLEOTIDE SEQUENCE [LARGE SCALE GENOMIC DNA]</scope>
    <source>
        <strain evidence="2 3">2789STDY5834956</strain>
    </source>
</reference>
<evidence type="ECO:0008006" key="4">
    <source>
        <dbReference type="Google" id="ProtNLM"/>
    </source>
</evidence>
<feature type="transmembrane region" description="Helical" evidence="1">
    <location>
        <begin position="27"/>
        <end position="50"/>
    </location>
</feature>
<gene>
    <name evidence="2" type="ORF">ERS852568_02875</name>
</gene>
<dbReference type="InterPro" id="IPR027981">
    <property type="entry name" value="DUF4446"/>
</dbReference>
<dbReference type="Pfam" id="PF14584">
    <property type="entry name" value="DUF4446"/>
    <property type="match status" value="1"/>
</dbReference>
<dbReference type="AlphaFoldDB" id="A0A174VL06"/>
<keyword evidence="1" id="KW-0472">Membrane</keyword>
<accession>A0A174VL06</accession>
<evidence type="ECO:0000256" key="1">
    <source>
        <dbReference type="SAM" id="Phobius"/>
    </source>
</evidence>
<organism evidence="2 3">
    <name type="scientific">Clostridium baratii</name>
    <dbReference type="NCBI Taxonomy" id="1561"/>
    <lineage>
        <taxon>Bacteria</taxon>
        <taxon>Bacillati</taxon>
        <taxon>Bacillota</taxon>
        <taxon>Clostridia</taxon>
        <taxon>Eubacteriales</taxon>
        <taxon>Clostridiaceae</taxon>
        <taxon>Clostridium</taxon>
    </lineage>
</organism>
<dbReference type="EMBL" id="CZBO01000011">
    <property type="protein sequence ID" value="CUQ32645.1"/>
    <property type="molecule type" value="Genomic_DNA"/>
</dbReference>
<protein>
    <recommendedName>
        <fullName evidence="4">DUF4446 family protein</fullName>
    </recommendedName>
</protein>
<evidence type="ECO:0000313" key="3">
    <source>
        <dbReference type="Proteomes" id="UP000095563"/>
    </source>
</evidence>
<sequence length="182" mass="20490">MFHVKHFFEEGRTEKEVENLIANLENYLPFILIGAGIIILLLLIFVIVLWRSVNRLEKKYRKLMRGTSNKNLEELINAKLDEVESAANAATEAAKLCEDLRVEVKGCVQKVGIMRYKAFEDVGSDLSFSIAMLDGHNDGIVLTGLYGRHDSTTYAKPVDKGISRYGLSEEEAHVLKEAMNSK</sequence>
<keyword evidence="1" id="KW-1133">Transmembrane helix</keyword>
<name>A0A174VL06_9CLOT</name>
<keyword evidence="1" id="KW-0812">Transmembrane</keyword>